<evidence type="ECO:0000256" key="5">
    <source>
        <dbReference type="ARBA" id="ARBA00022679"/>
    </source>
</evidence>
<keyword evidence="6 11" id="KW-0547">Nucleotide-binding</keyword>
<keyword evidence="4 11" id="KW-0816">Tricarboxylic acid cycle</keyword>
<dbReference type="GO" id="GO:0004674">
    <property type="term" value="F:protein serine/threonine kinase activity"/>
    <property type="evidence" value="ECO:0007669"/>
    <property type="project" value="UniProtKB-KW"/>
</dbReference>
<dbReference type="NCBIfam" id="NF002804">
    <property type="entry name" value="PRK02946.1"/>
    <property type="match status" value="1"/>
</dbReference>
<feature type="binding site" evidence="11">
    <location>
        <begin position="327"/>
        <end position="333"/>
    </location>
    <ligand>
        <name>ATP</name>
        <dbReference type="ChEBI" id="CHEBI:30616"/>
    </ligand>
</feature>
<dbReference type="AlphaFoldDB" id="A0A158CU83"/>
<dbReference type="HAMAP" id="MF_00747">
    <property type="entry name" value="AceK"/>
    <property type="match status" value="1"/>
</dbReference>
<gene>
    <name evidence="11" type="primary">aceK</name>
    <name evidence="14" type="ORF">AWB83_04613</name>
</gene>
<dbReference type="InterPro" id="IPR010452">
    <property type="entry name" value="Isocitrate_DH_AceK"/>
</dbReference>
<evidence type="ECO:0000256" key="8">
    <source>
        <dbReference type="ARBA" id="ARBA00022801"/>
    </source>
</evidence>
<evidence type="ECO:0000256" key="10">
    <source>
        <dbReference type="ARBA" id="ARBA00022912"/>
    </source>
</evidence>
<dbReference type="STRING" id="1777144.AWB83_04613"/>
<evidence type="ECO:0000256" key="1">
    <source>
        <dbReference type="ARBA" id="ARBA00022435"/>
    </source>
</evidence>
<feature type="domain" description="Isocitrate dehydrogenase kinase/phosphatase (AceK) kinase" evidence="12">
    <location>
        <begin position="322"/>
        <end position="576"/>
    </location>
</feature>
<keyword evidence="5 11" id="KW-0808">Transferase</keyword>
<feature type="active site" evidence="11">
    <location>
        <position position="383"/>
    </location>
</feature>
<proteinExistence type="inferred from homology"/>
<evidence type="ECO:0000256" key="11">
    <source>
        <dbReference type="HAMAP-Rule" id="MF_00747"/>
    </source>
</evidence>
<dbReference type="GO" id="GO:0006006">
    <property type="term" value="P:glucose metabolic process"/>
    <property type="evidence" value="ECO:0007669"/>
    <property type="project" value="InterPro"/>
</dbReference>
<dbReference type="RefSeq" id="WP_087047989.1">
    <property type="nucleotide sequence ID" value="NZ_FCOB02000023.1"/>
</dbReference>
<keyword evidence="3 11" id="KW-0723">Serine/threonine-protein kinase</keyword>
<keyword evidence="8 11" id="KW-0378">Hydrolase</keyword>
<keyword evidence="7 11" id="KW-0418">Kinase</keyword>
<evidence type="ECO:0000259" key="13">
    <source>
        <dbReference type="Pfam" id="PF20423"/>
    </source>
</evidence>
<dbReference type="EMBL" id="FCOB02000023">
    <property type="protein sequence ID" value="SAK85107.1"/>
    <property type="molecule type" value="Genomic_DNA"/>
</dbReference>
<sequence length="604" mass="70189">MNHFPKLLSSQIGFDVAQTMLEGFDRHYRVFREAAIKAKHLFERGDWLALQQLARERITSYDDRVAECVALLEDEFDAENIDDDVWQQIKLHYIGLLTTHRQPECAETFFNSVCCKILHRSYFNNDFIFVRPAISTEYIENDEPAAKPTYRAYYPEKDGLAATLERIVTNFQLEPPFEDLPRDVQCVMQALRDAFGDLTPAPNFQIHVLSSLFFRNKAAYIVGRIINGDALLPFAIAVRHTKPGLLALDTVLLSREEVLIIFSFSHSYFLVDMEVPSAYVEFLRTIMPRKPKAEIYTSVGLQKQGKNDFYRDLLHHLSHSSDKFIVAPGIKGLVMIVFTLPSFPYVFKLIKDAFPPPKETTREKIQDKYQLVKRHDRLGRMADTLEYSSVALPLARLDDALIRELEREAPSMIEYEDEKLVIRHVYIERRMVPLNLFLQNGSDEDIEHGIKEYGDAIKQLIQANIFPGDLLYKNFGVTRHGRVVFYDYDEIEYLTDCNVRRVPLPRHEEDELSGEPWYTVGPHDIFPETYGTFLLGDPRVREAFMRHHADFFDPALWQRHKEQLLRGELADFFPYDRDVRFCVRYPERFDNPGQPDAQASARAA</sequence>
<accession>A0A158CU83</accession>
<evidence type="ECO:0000256" key="2">
    <source>
        <dbReference type="ARBA" id="ARBA00022490"/>
    </source>
</evidence>
<dbReference type="Pfam" id="PF20423">
    <property type="entry name" value="AceK_regulatory"/>
    <property type="match status" value="1"/>
</dbReference>
<evidence type="ECO:0000256" key="6">
    <source>
        <dbReference type="ARBA" id="ARBA00022741"/>
    </source>
</evidence>
<dbReference type="PANTHER" id="PTHR39559">
    <property type="match status" value="1"/>
</dbReference>
<name>A0A158CU83_9BURK</name>
<dbReference type="GO" id="GO:0005524">
    <property type="term" value="F:ATP binding"/>
    <property type="evidence" value="ECO:0007669"/>
    <property type="project" value="UniProtKB-UniRule"/>
</dbReference>
<evidence type="ECO:0000256" key="3">
    <source>
        <dbReference type="ARBA" id="ARBA00022527"/>
    </source>
</evidence>
<keyword evidence="9 11" id="KW-0067">ATP-binding</keyword>
<dbReference type="Proteomes" id="UP000054978">
    <property type="component" value="Unassembled WGS sequence"/>
</dbReference>
<dbReference type="GO" id="GO:0006099">
    <property type="term" value="P:tricarboxylic acid cycle"/>
    <property type="evidence" value="ECO:0007669"/>
    <property type="project" value="UniProtKB-UniRule"/>
</dbReference>
<evidence type="ECO:0000256" key="9">
    <source>
        <dbReference type="ARBA" id="ARBA00022840"/>
    </source>
</evidence>
<dbReference type="InterPro" id="IPR046855">
    <property type="entry name" value="AceK_kinase"/>
</dbReference>
<dbReference type="OrthoDB" id="5287793at2"/>
<organism evidence="14 15">
    <name type="scientific">Caballeronia ptereochthonis</name>
    <dbReference type="NCBI Taxonomy" id="1777144"/>
    <lineage>
        <taxon>Bacteria</taxon>
        <taxon>Pseudomonadati</taxon>
        <taxon>Pseudomonadota</taxon>
        <taxon>Betaproteobacteria</taxon>
        <taxon>Burkholderiales</taxon>
        <taxon>Burkholderiaceae</taxon>
        <taxon>Caballeronia</taxon>
    </lineage>
</organism>
<evidence type="ECO:0000313" key="14">
    <source>
        <dbReference type="EMBL" id="SAK85107.1"/>
    </source>
</evidence>
<keyword evidence="2 11" id="KW-0963">Cytoplasm</keyword>
<dbReference type="GO" id="GO:0004721">
    <property type="term" value="F:phosphoprotein phosphatase activity"/>
    <property type="evidence" value="ECO:0007669"/>
    <property type="project" value="UniProtKB-KW"/>
</dbReference>
<protein>
    <recommendedName>
        <fullName evidence="11">Isocitrate dehydrogenase kinase/phosphatase</fullName>
        <shortName evidence="11">IDH kinase/phosphatase</shortName>
        <shortName evidence="11">IDHK/P</shortName>
        <ecNumber evidence="11">2.7.11.5</ecNumber>
        <ecNumber evidence="11">3.1.3.-</ecNumber>
    </recommendedName>
</protein>
<dbReference type="EC" id="2.7.11.5" evidence="11"/>
<dbReference type="PANTHER" id="PTHR39559:SF1">
    <property type="entry name" value="ISOCITRATE DEHYDROGENASE KINASE_PHOSPHATASE"/>
    <property type="match status" value="1"/>
</dbReference>
<feature type="binding site" evidence="11">
    <location>
        <position position="348"/>
    </location>
    <ligand>
        <name>ATP</name>
        <dbReference type="ChEBI" id="CHEBI:30616"/>
    </ligand>
</feature>
<keyword evidence="1 11" id="KW-0329">Glyoxylate bypass</keyword>
<dbReference type="InterPro" id="IPR046854">
    <property type="entry name" value="AceK_regulatory"/>
</dbReference>
<comment type="similarity">
    <text evidence="11">Belongs to the AceK family.</text>
</comment>
<reference evidence="14" key="1">
    <citation type="submission" date="2016-01" db="EMBL/GenBank/DDBJ databases">
        <authorList>
            <person name="Peeters C."/>
        </authorList>
    </citation>
    <scope>NUCLEOTIDE SEQUENCE [LARGE SCALE GENOMIC DNA]</scope>
    <source>
        <strain evidence="14">LMG 29326</strain>
    </source>
</reference>
<evidence type="ECO:0000313" key="15">
    <source>
        <dbReference type="Proteomes" id="UP000054978"/>
    </source>
</evidence>
<comment type="subcellular location">
    <subcellularLocation>
        <location evidence="11">Cytoplasm</location>
    </subcellularLocation>
</comment>
<dbReference type="EC" id="3.1.3.-" evidence="11"/>
<evidence type="ECO:0000259" key="12">
    <source>
        <dbReference type="Pfam" id="PF06315"/>
    </source>
</evidence>
<comment type="catalytic activity">
    <reaction evidence="11">
        <text>L-seryl-[isocitrate dehydrogenase] + ATP = O-phospho-L-seryl-[isocitrate dehydrogenase] + ADP + H(+)</text>
        <dbReference type="Rhea" id="RHEA:43540"/>
        <dbReference type="Rhea" id="RHEA-COMP:10605"/>
        <dbReference type="Rhea" id="RHEA-COMP:10606"/>
        <dbReference type="ChEBI" id="CHEBI:15378"/>
        <dbReference type="ChEBI" id="CHEBI:29999"/>
        <dbReference type="ChEBI" id="CHEBI:30616"/>
        <dbReference type="ChEBI" id="CHEBI:83421"/>
        <dbReference type="ChEBI" id="CHEBI:456216"/>
        <dbReference type="EC" id="2.7.11.5"/>
    </reaction>
</comment>
<dbReference type="GO" id="GO:0005737">
    <property type="term" value="C:cytoplasm"/>
    <property type="evidence" value="ECO:0007669"/>
    <property type="project" value="UniProtKB-SubCell"/>
</dbReference>
<keyword evidence="10 11" id="KW-0904">Protein phosphatase</keyword>
<feature type="domain" description="Isocitrate dehydrogenase kinase/phosphatase (AceK) regulatory" evidence="13">
    <location>
        <begin position="17"/>
        <end position="321"/>
    </location>
</feature>
<keyword evidence="15" id="KW-1185">Reference proteome</keyword>
<dbReference type="GO" id="GO:0016208">
    <property type="term" value="F:AMP binding"/>
    <property type="evidence" value="ECO:0007669"/>
    <property type="project" value="TreeGrafter"/>
</dbReference>
<evidence type="ECO:0000256" key="7">
    <source>
        <dbReference type="ARBA" id="ARBA00022777"/>
    </source>
</evidence>
<comment type="caution">
    <text evidence="14">The sequence shown here is derived from an EMBL/GenBank/DDBJ whole genome shotgun (WGS) entry which is preliminary data.</text>
</comment>
<comment type="function">
    <text evidence="11">Bifunctional enzyme which can phosphorylate or dephosphorylate isocitrate dehydrogenase (IDH) on a specific serine residue. This is a regulatory mechanism which enables bacteria to bypass the Krebs cycle via the glyoxylate shunt in response to the source of carbon. When bacteria are grown on glucose, IDH is fully active and unphosphorylated, but when grown on acetate or ethanol, the activity of IDH declines drastically concomitant with its phosphorylation.</text>
</comment>
<evidence type="ECO:0000256" key="4">
    <source>
        <dbReference type="ARBA" id="ARBA00022532"/>
    </source>
</evidence>
<dbReference type="GO" id="GO:0006097">
    <property type="term" value="P:glyoxylate cycle"/>
    <property type="evidence" value="ECO:0007669"/>
    <property type="project" value="UniProtKB-UniRule"/>
</dbReference>
<dbReference type="Pfam" id="PF06315">
    <property type="entry name" value="AceK_kinase"/>
    <property type="match status" value="1"/>
</dbReference>
<dbReference type="GO" id="GO:0008772">
    <property type="term" value="F:[isocitrate dehydrogenase (NADP+)] kinase activity"/>
    <property type="evidence" value="ECO:0007669"/>
    <property type="project" value="UniProtKB-UniRule"/>
</dbReference>
<dbReference type="PIRSF" id="PIRSF000719">
    <property type="entry name" value="AceK"/>
    <property type="match status" value="1"/>
</dbReference>